<feature type="compositionally biased region" description="Low complexity" evidence="1">
    <location>
        <begin position="207"/>
        <end position="222"/>
    </location>
</feature>
<proteinExistence type="predicted"/>
<evidence type="ECO:0000313" key="3">
    <source>
        <dbReference type="Proteomes" id="UP000488956"/>
    </source>
</evidence>
<protein>
    <submittedName>
        <fullName evidence="2">Uncharacterized protein</fullName>
    </submittedName>
</protein>
<name>A0A6G0L401_9STRA</name>
<sequence length="297" mass="32057">MAPVRETRRAYQRFVERLEGRSSEERQRLTREHAAYLAGERETDVGLDGDATPAPASASTRPAGRPPLMPPIGKDASYLRAQRRLISQQQRAVAAKTRTKKARTQPPRSKQSPAVKPPAKKKYAVKTPAKKKPAAKKKPRKPSAVQVAKEKEREERKAAAVLRCEVSGGAEESGTNALEEACKRLEDIAASKAKKRQKTNVLTTPEASPMRSSAKAAAAAPRSSPPCSPSMTAPPPTPTSAAVSPERHGTTPTQTSPITATPPPREVTSSATEDVFEVLNSDCDDTETEICFFNDGE</sequence>
<feature type="region of interest" description="Disordered" evidence="1">
    <location>
        <begin position="190"/>
        <end position="273"/>
    </location>
</feature>
<accession>A0A6G0L401</accession>
<feature type="region of interest" description="Disordered" evidence="1">
    <location>
        <begin position="18"/>
        <end position="178"/>
    </location>
</feature>
<feature type="compositionally biased region" description="Basic residues" evidence="1">
    <location>
        <begin position="118"/>
        <end position="141"/>
    </location>
</feature>
<reference evidence="2 3" key="1">
    <citation type="submission" date="2018-09" db="EMBL/GenBank/DDBJ databases">
        <title>Genomic investigation of the strawberry pathogen Phytophthora fragariae indicates pathogenicity is determined by transcriptional variation in three key races.</title>
        <authorList>
            <person name="Adams T.M."/>
            <person name="Armitage A.D."/>
            <person name="Sobczyk M.K."/>
            <person name="Bates H.J."/>
            <person name="Dunwell J.M."/>
            <person name="Nellist C.F."/>
            <person name="Harrison R.J."/>
        </authorList>
    </citation>
    <scope>NUCLEOTIDE SEQUENCE [LARGE SCALE GENOMIC DNA]</scope>
    <source>
        <strain evidence="2 3">ONT-3</strain>
    </source>
</reference>
<feature type="compositionally biased region" description="Low complexity" evidence="1">
    <location>
        <begin position="48"/>
        <end position="63"/>
    </location>
</feature>
<feature type="compositionally biased region" description="Pro residues" evidence="1">
    <location>
        <begin position="223"/>
        <end position="238"/>
    </location>
</feature>
<evidence type="ECO:0000256" key="1">
    <source>
        <dbReference type="SAM" id="MobiDB-lite"/>
    </source>
</evidence>
<dbReference type="Proteomes" id="UP000488956">
    <property type="component" value="Unassembled WGS sequence"/>
</dbReference>
<organism evidence="2 3">
    <name type="scientific">Phytophthora fragariae</name>
    <dbReference type="NCBI Taxonomy" id="53985"/>
    <lineage>
        <taxon>Eukaryota</taxon>
        <taxon>Sar</taxon>
        <taxon>Stramenopiles</taxon>
        <taxon>Oomycota</taxon>
        <taxon>Peronosporomycetes</taxon>
        <taxon>Peronosporales</taxon>
        <taxon>Peronosporaceae</taxon>
        <taxon>Phytophthora</taxon>
    </lineage>
</organism>
<dbReference type="EMBL" id="QXFX01000674">
    <property type="protein sequence ID" value="KAE9107613.1"/>
    <property type="molecule type" value="Genomic_DNA"/>
</dbReference>
<feature type="compositionally biased region" description="Basic and acidic residues" evidence="1">
    <location>
        <begin position="148"/>
        <end position="158"/>
    </location>
</feature>
<dbReference type="AlphaFoldDB" id="A0A6G0L401"/>
<comment type="caution">
    <text evidence="2">The sequence shown here is derived from an EMBL/GenBank/DDBJ whole genome shotgun (WGS) entry which is preliminary data.</text>
</comment>
<feature type="compositionally biased region" description="Basic and acidic residues" evidence="1">
    <location>
        <begin position="18"/>
        <end position="44"/>
    </location>
</feature>
<gene>
    <name evidence="2" type="ORF">PF010_g12213</name>
</gene>
<evidence type="ECO:0000313" key="2">
    <source>
        <dbReference type="EMBL" id="KAE9107613.1"/>
    </source>
</evidence>
<feature type="compositionally biased region" description="Low complexity" evidence="1">
    <location>
        <begin position="239"/>
        <end position="259"/>
    </location>
</feature>